<name>A0A212KBH4_9FIRM</name>
<dbReference type="PANTHER" id="PTHR46594:SF4">
    <property type="entry name" value="P-TYPE CATION-TRANSPORTING ATPASE"/>
    <property type="match status" value="1"/>
</dbReference>
<sequence>MEKTKLRVDGMVCGHCEITVQDAVRKLPGIKKVKANKRKEETEVDYDTSLVSLEQIISAINATGYRVIS</sequence>
<dbReference type="EMBL" id="FLUN01000001">
    <property type="protein sequence ID" value="SBW08977.1"/>
    <property type="molecule type" value="Genomic_DNA"/>
</dbReference>
<feature type="domain" description="HMA" evidence="3">
    <location>
        <begin position="2"/>
        <end position="68"/>
    </location>
</feature>
<dbReference type="AlphaFoldDB" id="A0A212KBH4"/>
<gene>
    <name evidence="4" type="ORF">KL86CLO1_12555</name>
</gene>
<evidence type="ECO:0000313" key="4">
    <source>
        <dbReference type="EMBL" id="SBW08977.1"/>
    </source>
</evidence>
<dbReference type="CDD" id="cd00371">
    <property type="entry name" value="HMA"/>
    <property type="match status" value="1"/>
</dbReference>
<keyword evidence="2" id="KW-0479">Metal-binding</keyword>
<dbReference type="GO" id="GO:0046872">
    <property type="term" value="F:metal ion binding"/>
    <property type="evidence" value="ECO:0007669"/>
    <property type="project" value="UniProtKB-KW"/>
</dbReference>
<accession>A0A212KBH4</accession>
<dbReference type="Pfam" id="PF00403">
    <property type="entry name" value="HMA"/>
    <property type="match status" value="1"/>
</dbReference>
<dbReference type="SUPFAM" id="SSF55008">
    <property type="entry name" value="HMA, heavy metal-associated domain"/>
    <property type="match status" value="1"/>
</dbReference>
<dbReference type="PANTHER" id="PTHR46594">
    <property type="entry name" value="P-TYPE CATION-TRANSPORTING ATPASE"/>
    <property type="match status" value="1"/>
</dbReference>
<dbReference type="InterPro" id="IPR036163">
    <property type="entry name" value="HMA_dom_sf"/>
</dbReference>
<dbReference type="InterPro" id="IPR006121">
    <property type="entry name" value="HMA_dom"/>
</dbReference>
<evidence type="ECO:0000256" key="1">
    <source>
        <dbReference type="ARBA" id="ARBA00015313"/>
    </source>
</evidence>
<proteinExistence type="predicted"/>
<dbReference type="PROSITE" id="PS50846">
    <property type="entry name" value="HMA_2"/>
    <property type="match status" value="1"/>
</dbReference>
<dbReference type="FunFam" id="3.30.70.100:FF:000001">
    <property type="entry name" value="ATPase copper transporting beta"/>
    <property type="match status" value="1"/>
</dbReference>
<evidence type="ECO:0000259" key="3">
    <source>
        <dbReference type="PROSITE" id="PS50846"/>
    </source>
</evidence>
<dbReference type="Gene3D" id="3.30.70.100">
    <property type="match status" value="1"/>
</dbReference>
<protein>
    <recommendedName>
        <fullName evidence="1">Copper chaperone CopZ</fullName>
    </recommendedName>
</protein>
<organism evidence="4">
    <name type="scientific">uncultured Eubacteriales bacterium</name>
    <dbReference type="NCBI Taxonomy" id="172733"/>
    <lineage>
        <taxon>Bacteria</taxon>
        <taxon>Bacillati</taxon>
        <taxon>Bacillota</taxon>
        <taxon>Clostridia</taxon>
        <taxon>Eubacteriales</taxon>
        <taxon>environmental samples</taxon>
    </lineage>
</organism>
<reference evidence="4" key="1">
    <citation type="submission" date="2016-04" db="EMBL/GenBank/DDBJ databases">
        <authorList>
            <person name="Evans L.H."/>
            <person name="Alamgir A."/>
            <person name="Owens N."/>
            <person name="Weber N.D."/>
            <person name="Virtaneva K."/>
            <person name="Barbian K."/>
            <person name="Babar A."/>
            <person name="Rosenke K."/>
        </authorList>
    </citation>
    <scope>NUCLEOTIDE SEQUENCE</scope>
    <source>
        <strain evidence="4">86</strain>
    </source>
</reference>
<evidence type="ECO:0000256" key="2">
    <source>
        <dbReference type="ARBA" id="ARBA00022723"/>
    </source>
</evidence>